<evidence type="ECO:0000313" key="2">
    <source>
        <dbReference type="EMBL" id="SPO38507.1"/>
    </source>
</evidence>
<dbReference type="Proteomes" id="UP000323386">
    <property type="component" value="Unassembled WGS sequence"/>
</dbReference>
<organism evidence="2 3">
    <name type="scientific">Pseudozyma flocculosa</name>
    <dbReference type="NCBI Taxonomy" id="84751"/>
    <lineage>
        <taxon>Eukaryota</taxon>
        <taxon>Fungi</taxon>
        <taxon>Dikarya</taxon>
        <taxon>Basidiomycota</taxon>
        <taxon>Ustilaginomycotina</taxon>
        <taxon>Ustilaginomycetes</taxon>
        <taxon>Ustilaginales</taxon>
        <taxon>Ustilaginaceae</taxon>
        <taxon>Pseudozyma</taxon>
    </lineage>
</organism>
<evidence type="ECO:0000256" key="1">
    <source>
        <dbReference type="SAM" id="MobiDB-lite"/>
    </source>
</evidence>
<dbReference type="EMBL" id="OOIP01000010">
    <property type="protein sequence ID" value="SPO38507.1"/>
    <property type="molecule type" value="Genomic_DNA"/>
</dbReference>
<reference evidence="2 3" key="1">
    <citation type="submission" date="2018-03" db="EMBL/GenBank/DDBJ databases">
        <authorList>
            <person name="Guldener U."/>
        </authorList>
    </citation>
    <scope>NUCLEOTIDE SEQUENCE [LARGE SCALE GENOMIC DNA]</scope>
    <source>
        <strain evidence="2 3">DAOM196992</strain>
    </source>
</reference>
<dbReference type="AlphaFoldDB" id="A0A5C3F498"/>
<gene>
    <name evidence="2" type="ORF">PSFLO_03985</name>
</gene>
<evidence type="ECO:0000313" key="3">
    <source>
        <dbReference type="Proteomes" id="UP000323386"/>
    </source>
</evidence>
<sequence>MDGAVEVAVGEGKASVGRSDLFCRGRWRCSRVGEGGSAGGADTSLEEKRPGSLHPPPAKLKKAVPSHLRRQAARQAKARSLSFSAIKFLPAEASPVGSTLGRPAAPAGKKKKSCSISAGAGTEAGPIAPGYHATRFISAKFRHIDIASELV</sequence>
<feature type="region of interest" description="Disordered" evidence="1">
    <location>
        <begin position="30"/>
        <end position="65"/>
    </location>
</feature>
<accession>A0A5C3F498</accession>
<proteinExistence type="predicted"/>
<protein>
    <submittedName>
        <fullName evidence="2">Uncharacterized protein</fullName>
    </submittedName>
</protein>
<keyword evidence="3" id="KW-1185">Reference proteome</keyword>
<name>A0A5C3F498_9BASI</name>